<accession>A0AAJ0I2F2</accession>
<evidence type="ECO:0000313" key="1">
    <source>
        <dbReference type="EMBL" id="KAK3488109.1"/>
    </source>
</evidence>
<proteinExistence type="predicted"/>
<dbReference type="AlphaFoldDB" id="A0AAJ0I2F2"/>
<dbReference type="EMBL" id="JAULSX010000007">
    <property type="protein sequence ID" value="KAK3488109.1"/>
    <property type="molecule type" value="Genomic_DNA"/>
</dbReference>
<reference evidence="1 2" key="1">
    <citation type="journal article" date="2023" name="Mol. Phylogenet. Evol.">
        <title>Genome-scale phylogeny and comparative genomics of the fungal order Sordariales.</title>
        <authorList>
            <person name="Hensen N."/>
            <person name="Bonometti L."/>
            <person name="Westerberg I."/>
            <person name="Brannstrom I.O."/>
            <person name="Guillou S."/>
            <person name="Cros-Aarteil S."/>
            <person name="Calhoun S."/>
            <person name="Haridas S."/>
            <person name="Kuo A."/>
            <person name="Mondo S."/>
            <person name="Pangilinan J."/>
            <person name="Riley R."/>
            <person name="LaButti K."/>
            <person name="Andreopoulos B."/>
            <person name="Lipzen A."/>
            <person name="Chen C."/>
            <person name="Yan M."/>
            <person name="Daum C."/>
            <person name="Ng V."/>
            <person name="Clum A."/>
            <person name="Steindorff A."/>
            <person name="Ohm R.A."/>
            <person name="Martin F."/>
            <person name="Silar P."/>
            <person name="Natvig D.O."/>
            <person name="Lalanne C."/>
            <person name="Gautier V."/>
            <person name="Ament-Velasquez S.L."/>
            <person name="Kruys A."/>
            <person name="Hutchinson M.I."/>
            <person name="Powell A.J."/>
            <person name="Barry K."/>
            <person name="Miller A.N."/>
            <person name="Grigoriev I.V."/>
            <person name="Debuchy R."/>
            <person name="Gladieux P."/>
            <person name="Hiltunen Thoren M."/>
            <person name="Johannesson H."/>
        </authorList>
    </citation>
    <scope>NUCLEOTIDE SEQUENCE [LARGE SCALE GENOMIC DNA]</scope>
    <source>
        <strain evidence="1 2">FGSC 10403</strain>
    </source>
</reference>
<protein>
    <submittedName>
        <fullName evidence="1">Uncharacterized protein</fullName>
    </submittedName>
</protein>
<dbReference type="Proteomes" id="UP001285908">
    <property type="component" value="Unassembled WGS sequence"/>
</dbReference>
<keyword evidence="2" id="KW-1185">Reference proteome</keyword>
<evidence type="ECO:0000313" key="2">
    <source>
        <dbReference type="Proteomes" id="UP001285908"/>
    </source>
</evidence>
<sequence length="226" mass="26661">MNYEIVQPVGVCGYVKVKDRVSAKVMRFPITFQHFQQQVVNLNKLARICHQIKEEAVEPLFRCTQPHYGFWPEDGHLITGYERAVDLIISEPVLRDARYTRWTVMLTRDEARGVLFPIRFSLNALRPCRGGLNSWLRRLKNLGTIHLEVNWRREWIDLCADSAWLYPIFLRNSRYVQSGRPKEFLEQNILNHLLTLPKDEFKDTPDLPIKNHFGAINPEWPRLPRV</sequence>
<comment type="caution">
    <text evidence="1">The sequence shown here is derived from an EMBL/GenBank/DDBJ whole genome shotgun (WGS) entry which is preliminary data.</text>
</comment>
<name>A0AAJ0I2F2_9PEZI</name>
<organism evidence="1 2">
    <name type="scientific">Neurospora hispaniola</name>
    <dbReference type="NCBI Taxonomy" id="588809"/>
    <lineage>
        <taxon>Eukaryota</taxon>
        <taxon>Fungi</taxon>
        <taxon>Dikarya</taxon>
        <taxon>Ascomycota</taxon>
        <taxon>Pezizomycotina</taxon>
        <taxon>Sordariomycetes</taxon>
        <taxon>Sordariomycetidae</taxon>
        <taxon>Sordariales</taxon>
        <taxon>Sordariaceae</taxon>
        <taxon>Neurospora</taxon>
    </lineage>
</organism>
<dbReference type="RefSeq" id="XP_062690236.1">
    <property type="nucleotide sequence ID" value="XM_062839174.1"/>
</dbReference>
<dbReference type="GeneID" id="87876796"/>
<gene>
    <name evidence="1" type="ORF">B0T23DRAFT_407292</name>
</gene>